<gene>
    <name evidence="1" type="ORF">FPZ11_09845</name>
</gene>
<keyword evidence="2" id="KW-1185">Reference proteome</keyword>
<dbReference type="Proteomes" id="UP000320216">
    <property type="component" value="Chromosome"/>
</dbReference>
<accession>A0A5B8M4A4</accession>
<dbReference type="RefSeq" id="WP_146320479.1">
    <property type="nucleotide sequence ID" value="NZ_CP042305.1"/>
</dbReference>
<protein>
    <submittedName>
        <fullName evidence="1">Uncharacterized protein</fullName>
    </submittedName>
</protein>
<organism evidence="1 2">
    <name type="scientific">Humibacter ginsenosidimutans</name>
    <dbReference type="NCBI Taxonomy" id="2599293"/>
    <lineage>
        <taxon>Bacteria</taxon>
        <taxon>Bacillati</taxon>
        <taxon>Actinomycetota</taxon>
        <taxon>Actinomycetes</taxon>
        <taxon>Micrococcales</taxon>
        <taxon>Microbacteriaceae</taxon>
        <taxon>Humibacter</taxon>
    </lineage>
</organism>
<dbReference type="EMBL" id="CP042305">
    <property type="protein sequence ID" value="QDZ15031.1"/>
    <property type="molecule type" value="Genomic_DNA"/>
</dbReference>
<name>A0A5B8M4A4_9MICO</name>
<sequence>MAAVLALVLSVTAGILGVGSVVRSVDDVRASVAAAALYRTALTNSLASDANDLAASATVSWNQGRCGFEQDQEAAQQQMTCTSLAQDDDGAPYLIKDRYLYTVGDGKAESYYKVLDVTAAKDSSLTTSDIRSGYRYVLGKWDRYYSAKADADWLGMGARNLSQEGPMGILAGVQHIFQASYFDESLSAHDRASYLKALTAAHPFRVKGVTQHVRYQGIDDVTRLTVTVTRAAYHAFDQRLASTLSSSVHYSADSTSFDDSVFGRTGVLTAQIYLDANTRIVGVATTMPLAAPVPEKVYGTTMSTVRTSFTTLYGQSNELTVPADSKTISDQAWSKALDQGMGSGFGGA</sequence>
<reference evidence="1 2" key="1">
    <citation type="submission" date="2019-07" db="EMBL/GenBank/DDBJ databases">
        <title>Full genome sequence of Humibacter sp. WJ7-1.</title>
        <authorList>
            <person name="Im W.-T."/>
        </authorList>
    </citation>
    <scope>NUCLEOTIDE SEQUENCE [LARGE SCALE GENOMIC DNA]</scope>
    <source>
        <strain evidence="1 2">WJ7-1</strain>
    </source>
</reference>
<dbReference type="KEGG" id="huw:FPZ11_09845"/>
<evidence type="ECO:0000313" key="2">
    <source>
        <dbReference type="Proteomes" id="UP000320216"/>
    </source>
</evidence>
<evidence type="ECO:0000313" key="1">
    <source>
        <dbReference type="EMBL" id="QDZ15031.1"/>
    </source>
</evidence>
<dbReference type="AlphaFoldDB" id="A0A5B8M4A4"/>
<proteinExistence type="predicted"/>